<reference evidence="1 2" key="1">
    <citation type="submission" date="2020-08" db="EMBL/GenBank/DDBJ databases">
        <title>Sequencing the genomes of 1000 actinobacteria strains.</title>
        <authorList>
            <person name="Klenk H.-P."/>
        </authorList>
    </citation>
    <scope>NUCLEOTIDE SEQUENCE [LARGE SCALE GENOMIC DNA]</scope>
    <source>
        <strain evidence="1 2">DSM 45362</strain>
    </source>
</reference>
<dbReference type="Proteomes" id="UP000587527">
    <property type="component" value="Unassembled WGS sequence"/>
</dbReference>
<protein>
    <submittedName>
        <fullName evidence="1">Uncharacterized protein</fullName>
    </submittedName>
</protein>
<name>A0A841BTX9_9ACTN</name>
<dbReference type="RefSeq" id="WP_184838577.1">
    <property type="nucleotide sequence ID" value="NZ_JACHMN010000002.1"/>
</dbReference>
<dbReference type="AlphaFoldDB" id="A0A841BTX9"/>
<proteinExistence type="predicted"/>
<evidence type="ECO:0000313" key="2">
    <source>
        <dbReference type="Proteomes" id="UP000587527"/>
    </source>
</evidence>
<evidence type="ECO:0000313" key="1">
    <source>
        <dbReference type="EMBL" id="MBB5870886.1"/>
    </source>
</evidence>
<gene>
    <name evidence="1" type="ORF">F4553_004265</name>
</gene>
<comment type="caution">
    <text evidence="1">The sequence shown here is derived from an EMBL/GenBank/DDBJ whole genome shotgun (WGS) entry which is preliminary data.</text>
</comment>
<sequence>MLGIEGYEPSWHHDAGLLAAAHRARFNRIVGQPLIGSWLMWDLDDEGWFTSGPVVLGFPDANIEITHRKFDECAISWDTIDMQAPIEWPGQRLDWIADPHPVVEAARGRELRGVNIIERVMAAHWRPTVLYAVEFLFDGVRLEVFNAMDENGISGEQEVTLPVGRWKRVPIA</sequence>
<dbReference type="EMBL" id="JACHMN010000002">
    <property type="protein sequence ID" value="MBB5870886.1"/>
    <property type="molecule type" value="Genomic_DNA"/>
</dbReference>
<accession>A0A841BTX9</accession>
<organism evidence="1 2">
    <name type="scientific">Allocatelliglobosispora scoriae</name>
    <dbReference type="NCBI Taxonomy" id="643052"/>
    <lineage>
        <taxon>Bacteria</taxon>
        <taxon>Bacillati</taxon>
        <taxon>Actinomycetota</taxon>
        <taxon>Actinomycetes</taxon>
        <taxon>Micromonosporales</taxon>
        <taxon>Micromonosporaceae</taxon>
        <taxon>Allocatelliglobosispora</taxon>
    </lineage>
</organism>
<keyword evidence="2" id="KW-1185">Reference proteome</keyword>